<organism evidence="1">
    <name type="scientific">viral metagenome</name>
    <dbReference type="NCBI Taxonomy" id="1070528"/>
    <lineage>
        <taxon>unclassified sequences</taxon>
        <taxon>metagenomes</taxon>
        <taxon>organismal metagenomes</taxon>
    </lineage>
</organism>
<name>A0A6M3M4P5_9ZZZZ</name>
<dbReference type="EMBL" id="MT143698">
    <property type="protein sequence ID" value="QJB00655.1"/>
    <property type="molecule type" value="Genomic_DNA"/>
</dbReference>
<gene>
    <name evidence="1" type="ORF">MM171A00328_0020</name>
</gene>
<accession>A0A6M3M4P5</accession>
<dbReference type="AlphaFoldDB" id="A0A6M3M4P5"/>
<sequence>MKDGGPAFPFVPNAAQRQRNPGMSLRDWFAGQALIGLLGITSRAPDAAAAGQAVLVIGPAAYQLADALLAEREKEA</sequence>
<protein>
    <submittedName>
        <fullName evidence="1">Uncharacterized protein</fullName>
    </submittedName>
</protein>
<evidence type="ECO:0000313" key="1">
    <source>
        <dbReference type="EMBL" id="QJB00655.1"/>
    </source>
</evidence>
<proteinExistence type="predicted"/>
<reference evidence="1" key="1">
    <citation type="submission" date="2020-03" db="EMBL/GenBank/DDBJ databases">
        <title>The deep terrestrial virosphere.</title>
        <authorList>
            <person name="Holmfeldt K."/>
            <person name="Nilsson E."/>
            <person name="Simone D."/>
            <person name="Lopez-Fernandez M."/>
            <person name="Wu X."/>
            <person name="de Brujin I."/>
            <person name="Lundin D."/>
            <person name="Andersson A."/>
            <person name="Bertilsson S."/>
            <person name="Dopson M."/>
        </authorList>
    </citation>
    <scope>NUCLEOTIDE SEQUENCE</scope>
    <source>
        <strain evidence="1">MM171A00328</strain>
    </source>
</reference>